<dbReference type="InterPro" id="IPR006260">
    <property type="entry name" value="TonB/TolA_C"/>
</dbReference>
<dbReference type="GO" id="GO:0055085">
    <property type="term" value="P:transmembrane transport"/>
    <property type="evidence" value="ECO:0007669"/>
    <property type="project" value="InterPro"/>
</dbReference>
<comment type="subcellular location">
    <subcellularLocation>
        <location evidence="1">Cell inner membrane</location>
        <topology evidence="1">Single-pass membrane protein</topology>
        <orientation evidence="1">Periplasmic side</orientation>
    </subcellularLocation>
</comment>
<sequence>MVNKGLSIFGLDKLTRQMKRLLLIFVLISYQAVSQTVYQPHEVEKQATPVGGFSILNQFIFANIQVPFSASVKGINSKIFVKGIVETDGSMTGLQVVKGIDSLCDQEAIRVLSLYKAWQPAVLKDVKVRQAAVYHVSFLAPKNENFDSGLAGIVHYYNDKFLPVTDSKDFKYRSVMPVNEQGFIKDDISYEALKGDKWKRMSTIPFERNEFWKIIYGEPGVDSVQAYELSAKDRSETNYAPKIAFQKNGKILLYREYSSAKKLLLKKDYYLSGMIKEVENFEDSISTKISWYRNGQIKSVIQNPPASFEVLQESRIVNAWEPDGTQNVKNGNGWWRYSGEENNKLLTEEGAVNVGSKIGKWVGKLPDSTIYYVEQYENGLLKEGTCVVNGENVSYKTKGFQPKFGDGMKSVYQFLGQNIKYPIDASRKGISGVVLLSFTVCEDGSLCDYKLEKSVVKDIDQEALRVVKKMDGKWKPGELRGQKVRVKYNLPINFMLF</sequence>
<dbReference type="NCBIfam" id="TIGR01352">
    <property type="entry name" value="tonB_Cterm"/>
    <property type="match status" value="1"/>
</dbReference>
<dbReference type="SUPFAM" id="SSF74653">
    <property type="entry name" value="TolA/TonB C-terminal domain"/>
    <property type="match status" value="2"/>
</dbReference>
<evidence type="ECO:0000256" key="7">
    <source>
        <dbReference type="ARBA" id="ARBA00022927"/>
    </source>
</evidence>
<evidence type="ECO:0000313" key="12">
    <source>
        <dbReference type="Proteomes" id="UP000304900"/>
    </source>
</evidence>
<dbReference type="Gene3D" id="3.30.1150.10">
    <property type="match status" value="2"/>
</dbReference>
<evidence type="ECO:0000256" key="8">
    <source>
        <dbReference type="ARBA" id="ARBA00022989"/>
    </source>
</evidence>
<dbReference type="GO" id="GO:0015031">
    <property type="term" value="P:protein transport"/>
    <property type="evidence" value="ECO:0007669"/>
    <property type="project" value="UniProtKB-KW"/>
</dbReference>
<evidence type="ECO:0000256" key="6">
    <source>
        <dbReference type="ARBA" id="ARBA00022692"/>
    </source>
</evidence>
<evidence type="ECO:0000256" key="5">
    <source>
        <dbReference type="ARBA" id="ARBA00022519"/>
    </source>
</evidence>
<evidence type="ECO:0000313" key="11">
    <source>
        <dbReference type="EMBL" id="TKT91264.1"/>
    </source>
</evidence>
<dbReference type="Proteomes" id="UP000304900">
    <property type="component" value="Unassembled WGS sequence"/>
</dbReference>
<dbReference type="InterPro" id="IPR037682">
    <property type="entry name" value="TonB_C"/>
</dbReference>
<evidence type="ECO:0000259" key="10">
    <source>
        <dbReference type="PROSITE" id="PS52015"/>
    </source>
</evidence>
<gene>
    <name evidence="11" type="ORF">FDK13_16610</name>
</gene>
<keyword evidence="4" id="KW-1003">Cell membrane</keyword>
<dbReference type="OrthoDB" id="9812355at2"/>
<evidence type="ECO:0000256" key="4">
    <source>
        <dbReference type="ARBA" id="ARBA00022475"/>
    </source>
</evidence>
<comment type="similarity">
    <text evidence="2">Belongs to the TonB family.</text>
</comment>
<organism evidence="11 12">
    <name type="scientific">Dyadobacter frigoris</name>
    <dbReference type="NCBI Taxonomy" id="2576211"/>
    <lineage>
        <taxon>Bacteria</taxon>
        <taxon>Pseudomonadati</taxon>
        <taxon>Bacteroidota</taxon>
        <taxon>Cytophagia</taxon>
        <taxon>Cytophagales</taxon>
        <taxon>Spirosomataceae</taxon>
        <taxon>Dyadobacter</taxon>
    </lineage>
</organism>
<dbReference type="InterPro" id="IPR051045">
    <property type="entry name" value="TonB-dependent_transducer"/>
</dbReference>
<dbReference type="PROSITE" id="PS52015">
    <property type="entry name" value="TONB_CTD"/>
    <property type="match status" value="1"/>
</dbReference>
<protein>
    <submittedName>
        <fullName evidence="11">TonB family protein</fullName>
    </submittedName>
</protein>
<comment type="caution">
    <text evidence="11">The sequence shown here is derived from an EMBL/GenBank/DDBJ whole genome shotgun (WGS) entry which is preliminary data.</text>
</comment>
<dbReference type="AlphaFoldDB" id="A0A4U6DAH4"/>
<keyword evidence="12" id="KW-1185">Reference proteome</keyword>
<feature type="domain" description="TonB C-terminal" evidence="10">
    <location>
        <begin position="406"/>
        <end position="497"/>
    </location>
</feature>
<name>A0A4U6DAH4_9BACT</name>
<evidence type="ECO:0000256" key="3">
    <source>
        <dbReference type="ARBA" id="ARBA00022448"/>
    </source>
</evidence>
<evidence type="ECO:0000256" key="1">
    <source>
        <dbReference type="ARBA" id="ARBA00004383"/>
    </source>
</evidence>
<keyword evidence="3" id="KW-0813">Transport</keyword>
<proteinExistence type="inferred from homology"/>
<keyword evidence="5" id="KW-0997">Cell inner membrane</keyword>
<dbReference type="PANTHER" id="PTHR33446:SF2">
    <property type="entry name" value="PROTEIN TONB"/>
    <property type="match status" value="1"/>
</dbReference>
<evidence type="ECO:0000256" key="9">
    <source>
        <dbReference type="ARBA" id="ARBA00023136"/>
    </source>
</evidence>
<evidence type="ECO:0000256" key="2">
    <source>
        <dbReference type="ARBA" id="ARBA00006555"/>
    </source>
</evidence>
<keyword evidence="8" id="KW-1133">Transmembrane helix</keyword>
<accession>A0A4U6DAH4</accession>
<dbReference type="GO" id="GO:0031992">
    <property type="term" value="F:energy transducer activity"/>
    <property type="evidence" value="ECO:0007669"/>
    <property type="project" value="TreeGrafter"/>
</dbReference>
<dbReference type="GO" id="GO:0098797">
    <property type="term" value="C:plasma membrane protein complex"/>
    <property type="evidence" value="ECO:0007669"/>
    <property type="project" value="TreeGrafter"/>
</dbReference>
<keyword evidence="6" id="KW-0812">Transmembrane</keyword>
<dbReference type="PANTHER" id="PTHR33446">
    <property type="entry name" value="PROTEIN TONB-RELATED"/>
    <property type="match status" value="1"/>
</dbReference>
<keyword evidence="9" id="KW-0472">Membrane</keyword>
<dbReference type="EMBL" id="SZVO01000007">
    <property type="protein sequence ID" value="TKT91264.1"/>
    <property type="molecule type" value="Genomic_DNA"/>
</dbReference>
<reference evidence="11 12" key="1">
    <citation type="submission" date="2019-05" db="EMBL/GenBank/DDBJ databases">
        <title>Dyadobacter AR-3-8 sp. nov., isolated from arctic soil.</title>
        <authorList>
            <person name="Chaudhary D.K."/>
        </authorList>
    </citation>
    <scope>NUCLEOTIDE SEQUENCE [LARGE SCALE GENOMIC DNA]</scope>
    <source>
        <strain evidence="11 12">AR-3-8</strain>
    </source>
</reference>
<keyword evidence="7" id="KW-0653">Protein transport</keyword>
<dbReference type="Pfam" id="PF03544">
    <property type="entry name" value="TonB_C"/>
    <property type="match status" value="2"/>
</dbReference>